<dbReference type="PANTHER" id="PTHR22901">
    <property type="entry name" value="SIALATE O-ACETYLESTERASE"/>
    <property type="match status" value="1"/>
</dbReference>
<accession>A0AAE0FN92</accession>
<evidence type="ECO:0000259" key="3">
    <source>
        <dbReference type="Pfam" id="PF03629"/>
    </source>
</evidence>
<keyword evidence="1" id="KW-0378">Hydrolase</keyword>
<name>A0AAE0FN92_9CHLO</name>
<dbReference type="InterPro" id="IPR036514">
    <property type="entry name" value="SGNH_hydro_sf"/>
</dbReference>
<feature type="signal peptide" evidence="2">
    <location>
        <begin position="1"/>
        <end position="23"/>
    </location>
</feature>
<evidence type="ECO:0000256" key="1">
    <source>
        <dbReference type="ARBA" id="ARBA00022801"/>
    </source>
</evidence>
<dbReference type="PANTHER" id="PTHR22901:SF0">
    <property type="entry name" value="SIALATE O-ACETYLESTERASE"/>
    <property type="match status" value="1"/>
</dbReference>
<organism evidence="4 5">
    <name type="scientific">Cymbomonas tetramitiformis</name>
    <dbReference type="NCBI Taxonomy" id="36881"/>
    <lineage>
        <taxon>Eukaryota</taxon>
        <taxon>Viridiplantae</taxon>
        <taxon>Chlorophyta</taxon>
        <taxon>Pyramimonadophyceae</taxon>
        <taxon>Pyramimonadales</taxon>
        <taxon>Pyramimonadaceae</taxon>
        <taxon>Cymbomonas</taxon>
    </lineage>
</organism>
<evidence type="ECO:0000313" key="4">
    <source>
        <dbReference type="EMBL" id="KAK3262782.1"/>
    </source>
</evidence>
<dbReference type="Pfam" id="PF03629">
    <property type="entry name" value="SASA"/>
    <property type="match status" value="1"/>
</dbReference>
<gene>
    <name evidence="4" type="ORF">CYMTET_28380</name>
</gene>
<dbReference type="InterPro" id="IPR005181">
    <property type="entry name" value="SASA"/>
</dbReference>
<dbReference type="AlphaFoldDB" id="A0AAE0FN92"/>
<protein>
    <recommendedName>
        <fullName evidence="3">Sialate O-acetylesterase domain-containing protein</fullName>
    </recommendedName>
</protein>
<proteinExistence type="predicted"/>
<dbReference type="GO" id="GO:0001681">
    <property type="term" value="F:sialate O-acetylesterase activity"/>
    <property type="evidence" value="ECO:0007669"/>
    <property type="project" value="InterPro"/>
</dbReference>
<evidence type="ECO:0000313" key="5">
    <source>
        <dbReference type="Proteomes" id="UP001190700"/>
    </source>
</evidence>
<evidence type="ECO:0000256" key="2">
    <source>
        <dbReference type="SAM" id="SignalP"/>
    </source>
</evidence>
<feature type="chain" id="PRO_5042151196" description="Sialate O-acetylesterase domain-containing protein" evidence="2">
    <location>
        <begin position="24"/>
        <end position="604"/>
    </location>
</feature>
<dbReference type="Gene3D" id="3.40.50.1110">
    <property type="entry name" value="SGNH hydrolase"/>
    <property type="match status" value="1"/>
</dbReference>
<dbReference type="Proteomes" id="UP001190700">
    <property type="component" value="Unassembled WGS sequence"/>
</dbReference>
<reference evidence="4 5" key="1">
    <citation type="journal article" date="2015" name="Genome Biol. Evol.">
        <title>Comparative Genomics of a Bacterivorous Green Alga Reveals Evolutionary Causalities and Consequences of Phago-Mixotrophic Mode of Nutrition.</title>
        <authorList>
            <person name="Burns J.A."/>
            <person name="Paasch A."/>
            <person name="Narechania A."/>
            <person name="Kim E."/>
        </authorList>
    </citation>
    <scope>NUCLEOTIDE SEQUENCE [LARGE SCALE GENOMIC DNA]</scope>
    <source>
        <strain evidence="4 5">PLY_AMNH</strain>
    </source>
</reference>
<feature type="domain" description="Sialate O-acetylesterase" evidence="3">
    <location>
        <begin position="211"/>
        <end position="325"/>
    </location>
</feature>
<keyword evidence="5" id="KW-1185">Reference proteome</keyword>
<dbReference type="SUPFAM" id="SSF52266">
    <property type="entry name" value="SGNH hydrolase"/>
    <property type="match status" value="1"/>
</dbReference>
<dbReference type="GO" id="GO:0005975">
    <property type="term" value="P:carbohydrate metabolic process"/>
    <property type="evidence" value="ECO:0007669"/>
    <property type="project" value="TreeGrafter"/>
</dbReference>
<sequence>MPTSQSLWVFAFSLCLAFYLCRGLISNVTYSFEQGYISAGGDLAVGQYTIGSAERWCTGNADCVGFTFFQNTSDSLALSTRRTADQNTTYMVYFKTLRTFTANAEWSTYLKVFPGQTLLASYFQSHMVLQQSPLRACIWGQATPSSNVSIALTSLSKSKGVNLQLYATANASNGQWRKCLPSQQAGDTWQLVVEDLVTRDTLELTDILFGEVWVASGQSNMCFSTSMAFNSTAECAAAAATWPHIRLMTVETANAASPEDDFSTNGIRQRWVSATPQSVCGPDFAYFSAVAYFFARDLHHALDGAPVGIIVTAVGGTKIEAWSSTEALAQCNSETLPPSVIEHSTPTGTPSARTPPWVLGGKEWSGSDSSLYNAMLAPLLRLTIRGVIWYQGEDNAGQLIYGCRFKALISDWRDKWSKLSASEADFPFLFVQLSPYHLAFAGMPTCIIEGNDKNGNSPVAVARLQQASALALPKVGMASAVDLGDVGGPYWPGSIHPRQKRAVGARLALEALRVAYMMTGIVSRGPQLARVEQLHLSDRGLPLPSSSALLRLHFESTGGGLEVTSFSAIAFTGVAGTVLGVTGVPGLCLAAEQALVEDRAADGG</sequence>
<keyword evidence="2" id="KW-0732">Signal</keyword>
<dbReference type="EMBL" id="LGRX02015953">
    <property type="protein sequence ID" value="KAK3262782.1"/>
    <property type="molecule type" value="Genomic_DNA"/>
</dbReference>
<comment type="caution">
    <text evidence="4">The sequence shown here is derived from an EMBL/GenBank/DDBJ whole genome shotgun (WGS) entry which is preliminary data.</text>
</comment>
<dbReference type="InterPro" id="IPR039329">
    <property type="entry name" value="SIAE"/>
</dbReference>